<dbReference type="GO" id="GO:0016757">
    <property type="term" value="F:glycosyltransferase activity"/>
    <property type="evidence" value="ECO:0007669"/>
    <property type="project" value="UniProtKB-KW"/>
</dbReference>
<evidence type="ECO:0000313" key="6">
    <source>
        <dbReference type="Proteomes" id="UP000181870"/>
    </source>
</evidence>
<dbReference type="CDD" id="cd04186">
    <property type="entry name" value="GT_2_like_c"/>
    <property type="match status" value="1"/>
</dbReference>
<evidence type="ECO:0000256" key="3">
    <source>
        <dbReference type="ARBA" id="ARBA00022679"/>
    </source>
</evidence>
<feature type="domain" description="Glycosyltransferase 2-like" evidence="4">
    <location>
        <begin position="5"/>
        <end position="109"/>
    </location>
</feature>
<dbReference type="AlphaFoldDB" id="A0A1G8BWY7"/>
<organism evidence="5 6">
    <name type="scientific">Bacteroides ovatus</name>
    <dbReference type="NCBI Taxonomy" id="28116"/>
    <lineage>
        <taxon>Bacteria</taxon>
        <taxon>Pseudomonadati</taxon>
        <taxon>Bacteroidota</taxon>
        <taxon>Bacteroidia</taxon>
        <taxon>Bacteroidales</taxon>
        <taxon>Bacteroidaceae</taxon>
        <taxon>Bacteroides</taxon>
    </lineage>
</organism>
<dbReference type="RefSeq" id="WP_074635998.1">
    <property type="nucleotide sequence ID" value="NZ_FNDO01000005.1"/>
</dbReference>
<dbReference type="SUPFAM" id="SSF53448">
    <property type="entry name" value="Nucleotide-diphospho-sugar transferases"/>
    <property type="match status" value="1"/>
</dbReference>
<dbReference type="Proteomes" id="UP000181870">
    <property type="component" value="Unassembled WGS sequence"/>
</dbReference>
<evidence type="ECO:0000256" key="2">
    <source>
        <dbReference type="ARBA" id="ARBA00022676"/>
    </source>
</evidence>
<keyword evidence="3 5" id="KW-0808">Transferase</keyword>
<proteinExistence type="inferred from homology"/>
<dbReference type="InterPro" id="IPR001173">
    <property type="entry name" value="Glyco_trans_2-like"/>
</dbReference>
<keyword evidence="2" id="KW-0328">Glycosyltransferase</keyword>
<dbReference type="EMBL" id="FNDO01000005">
    <property type="protein sequence ID" value="SDH37589.1"/>
    <property type="molecule type" value="Genomic_DNA"/>
</dbReference>
<sequence length="294" mass="33707">MRVLIIIVTYKGEKFIRKCLNSIDRRRYDVLVVDNNSSDDTIHIIQNEFPEVMLSIQSQNLGFGQANNIGLRKAIEEGYDYVLLLNQDAWILENTIDDLIKTQQAHPAFWVLSPLQMHSLEGGIEKQFANYLKNAHIDPSSSVVESIPFVNAAIWLMTLDCIKKVGGFDPLFPHYGEDNDYVNRVIYRGGKVGVLPSVIAYHDKDLENKAISIDKNIYRTTLSYLGTVKNLNNSMACGYFTCLQVCVKKQIKAIYTMDMTLLRINIAAMRAVFKQMHQVREHRKLSRKERAFLK</sequence>
<dbReference type="PANTHER" id="PTHR43179:SF12">
    <property type="entry name" value="GALACTOFURANOSYLTRANSFERASE GLFT2"/>
    <property type="match status" value="1"/>
</dbReference>
<dbReference type="Gene3D" id="3.90.550.10">
    <property type="entry name" value="Spore Coat Polysaccharide Biosynthesis Protein SpsA, Chain A"/>
    <property type="match status" value="1"/>
</dbReference>
<dbReference type="InterPro" id="IPR029044">
    <property type="entry name" value="Nucleotide-diphossugar_trans"/>
</dbReference>
<evidence type="ECO:0000256" key="1">
    <source>
        <dbReference type="ARBA" id="ARBA00006739"/>
    </source>
</evidence>
<evidence type="ECO:0000259" key="4">
    <source>
        <dbReference type="Pfam" id="PF00535"/>
    </source>
</evidence>
<dbReference type="PANTHER" id="PTHR43179">
    <property type="entry name" value="RHAMNOSYLTRANSFERASE WBBL"/>
    <property type="match status" value="1"/>
</dbReference>
<accession>A0A1G8BWY7</accession>
<evidence type="ECO:0000313" key="5">
    <source>
        <dbReference type="EMBL" id="SDH37589.1"/>
    </source>
</evidence>
<comment type="similarity">
    <text evidence="1">Belongs to the glycosyltransferase 2 family.</text>
</comment>
<name>A0A1G8BWY7_BACOV</name>
<protein>
    <submittedName>
        <fullName evidence="5">Glycosyltransferase, GT2 family</fullName>
    </submittedName>
</protein>
<reference evidence="5 6" key="1">
    <citation type="submission" date="2016-10" db="EMBL/GenBank/DDBJ databases">
        <authorList>
            <person name="de Groot N.N."/>
        </authorList>
    </citation>
    <scope>NUCLEOTIDE SEQUENCE [LARGE SCALE GENOMIC DNA]</scope>
    <source>
        <strain evidence="5 6">NLAE-zl-C57</strain>
    </source>
</reference>
<gene>
    <name evidence="5" type="ORF">SAMN05192582_100511</name>
</gene>
<dbReference type="Pfam" id="PF00535">
    <property type="entry name" value="Glycos_transf_2"/>
    <property type="match status" value="1"/>
</dbReference>